<evidence type="ECO:0000256" key="8">
    <source>
        <dbReference type="RuleBase" id="RU365103"/>
    </source>
</evidence>
<dbReference type="PANTHER" id="PTHR42755">
    <property type="entry name" value="3-DEOXY-MANNO-OCTULOSONATE CYTIDYLYLTRANSFERASE"/>
    <property type="match status" value="1"/>
</dbReference>
<dbReference type="AlphaFoldDB" id="A0A4Z0V5C0"/>
<dbReference type="InterPro" id="IPR038107">
    <property type="entry name" value="Glycos_transf_N_sf"/>
</dbReference>
<keyword evidence="4 8" id="KW-0808">Transferase</keyword>
<evidence type="ECO:0000313" key="10">
    <source>
        <dbReference type="EMBL" id="TGG39557.1"/>
    </source>
</evidence>
<evidence type="ECO:0000256" key="1">
    <source>
        <dbReference type="ARBA" id="ARBA00004713"/>
    </source>
</evidence>
<evidence type="ECO:0000259" key="9">
    <source>
        <dbReference type="Pfam" id="PF04413"/>
    </source>
</evidence>
<proteinExistence type="inferred from homology"/>
<comment type="caution">
    <text evidence="10">The sequence shown here is derived from an EMBL/GenBank/DDBJ whole genome shotgun (WGS) entry which is preliminary data.</text>
</comment>
<comment type="subcellular location">
    <subcellularLocation>
        <location evidence="8">Cell membrane</location>
    </subcellularLocation>
</comment>
<name>A0A4Z0V5C0_9BACT</name>
<dbReference type="Gene3D" id="3.40.50.11720">
    <property type="entry name" value="3-Deoxy-D-manno-octulosonic-acid transferase, N-terminal domain"/>
    <property type="match status" value="1"/>
</dbReference>
<evidence type="ECO:0000256" key="7">
    <source>
        <dbReference type="PIRSR" id="PIRSR639901-1"/>
    </source>
</evidence>
<keyword evidence="8" id="KW-1003">Cell membrane</keyword>
<keyword evidence="8" id="KW-0472">Membrane</keyword>
<accession>A0A4Z0V5C0</accession>
<dbReference type="UniPathway" id="UPA00958"/>
<evidence type="ECO:0000313" key="11">
    <source>
        <dbReference type="Proteomes" id="UP000297635"/>
    </source>
</evidence>
<dbReference type="Proteomes" id="UP000297635">
    <property type="component" value="Unassembled WGS sequence"/>
</dbReference>
<feature type="active site" description="Proton acceptor" evidence="7">
    <location>
        <position position="68"/>
    </location>
</feature>
<evidence type="ECO:0000256" key="6">
    <source>
        <dbReference type="ARBA" id="ARBA00049183"/>
    </source>
</evidence>
<sequence>MLQIYDLAMRFARCVALGVSTFVSEDSTAKIKRFVRGQRCAVDKVVKGMQGLDRSKPTVWLHAASLGEYGIARPIITSIKEQLDCNIVVTFFSPTGYEAVTKHPGMIDRVFYLPLDTSSNASKFLDAVKPDCAVFMVSEYWHNYLNQLKKLGIPSFLMSAIIRDDGPFFRWYGKLYRDSIAGFSKVFTLDENSVRNLHSIGVDNATVNGDPLFDNVALVASTPWKDERIERFAGKEKIFLAGSIHDDEDLEMVTELANRHPGTRFIIVPHEIDEDTIKKIEDKVKRRSLRYTHCSASDDMSDAQVMIVDFVGALAYIYRYASWAYVGGGFTRLLHSVIEPAVYGIPVSFGPNIRRKVTPTEMERLGIGKVVHDIEELDIWFKRLKSDTARQQYIAKRAAKYVSQNTGATPRVVQQILRTLCEKN</sequence>
<comment type="similarity">
    <text evidence="8">Belongs to the glycosyltransferase group 1 family.</text>
</comment>
<reference evidence="10 11" key="1">
    <citation type="submission" date="2019-02" db="EMBL/GenBank/DDBJ databases">
        <title>Isolation and identification of novel species under the genus Muribaculum.</title>
        <authorList>
            <person name="Miyake S."/>
            <person name="Ding Y."/>
            <person name="Low A."/>
            <person name="Soh M."/>
            <person name="Seedorf H."/>
        </authorList>
    </citation>
    <scope>NUCLEOTIDE SEQUENCE [LARGE SCALE GENOMIC DNA]</scope>
    <source>
        <strain evidence="10 11">TLL-A3</strain>
    </source>
</reference>
<dbReference type="EC" id="2.4.99.12" evidence="2 8"/>
<evidence type="ECO:0000256" key="4">
    <source>
        <dbReference type="ARBA" id="ARBA00022679"/>
    </source>
</evidence>
<dbReference type="GO" id="GO:0009245">
    <property type="term" value="P:lipid A biosynthetic process"/>
    <property type="evidence" value="ECO:0007669"/>
    <property type="project" value="TreeGrafter"/>
</dbReference>
<dbReference type="InterPro" id="IPR007507">
    <property type="entry name" value="Glycos_transf_N"/>
</dbReference>
<comment type="catalytic activity">
    <reaction evidence="6 8">
        <text>lipid IVA (E. coli) + CMP-3-deoxy-beta-D-manno-octulosonate = alpha-Kdo-(2-&gt;6)-lipid IVA (E. coli) + CMP + H(+)</text>
        <dbReference type="Rhea" id="RHEA:28066"/>
        <dbReference type="ChEBI" id="CHEBI:15378"/>
        <dbReference type="ChEBI" id="CHEBI:58603"/>
        <dbReference type="ChEBI" id="CHEBI:60364"/>
        <dbReference type="ChEBI" id="CHEBI:60377"/>
        <dbReference type="ChEBI" id="CHEBI:85987"/>
        <dbReference type="EC" id="2.4.99.12"/>
    </reaction>
</comment>
<comment type="function">
    <text evidence="8">Involved in lipopolysaccharide (LPS) biosynthesis. Catalyzes the transfer of 3-deoxy-D-manno-octulosonate (Kdo) residue(s) from CMP-Kdo to lipid IV(A), the tetraacyldisaccharide-1,4'-bisphosphate precursor of lipid A.</text>
</comment>
<dbReference type="SUPFAM" id="SSF53756">
    <property type="entry name" value="UDP-Glycosyltransferase/glycogen phosphorylase"/>
    <property type="match status" value="1"/>
</dbReference>
<evidence type="ECO:0000256" key="3">
    <source>
        <dbReference type="ARBA" id="ARBA00019077"/>
    </source>
</evidence>
<dbReference type="EMBL" id="SJSA01000001">
    <property type="protein sequence ID" value="TGG39557.1"/>
    <property type="molecule type" value="Genomic_DNA"/>
</dbReference>
<keyword evidence="8" id="KW-0448">Lipopolysaccharide biosynthesis</keyword>
<evidence type="ECO:0000256" key="5">
    <source>
        <dbReference type="ARBA" id="ARBA00031445"/>
    </source>
</evidence>
<evidence type="ECO:0000256" key="2">
    <source>
        <dbReference type="ARBA" id="ARBA00012621"/>
    </source>
</evidence>
<gene>
    <name evidence="10" type="ORF">EZ315_02120</name>
</gene>
<dbReference type="GO" id="GO:0009244">
    <property type="term" value="P:lipopolysaccharide core region biosynthetic process"/>
    <property type="evidence" value="ECO:0007669"/>
    <property type="project" value="UniProtKB-UniRule"/>
</dbReference>
<dbReference type="PANTHER" id="PTHR42755:SF1">
    <property type="entry name" value="3-DEOXY-D-MANNO-OCTULOSONIC ACID TRANSFERASE, MITOCHONDRIAL-RELATED"/>
    <property type="match status" value="1"/>
</dbReference>
<dbReference type="Gene3D" id="3.40.50.2000">
    <property type="entry name" value="Glycogen Phosphorylase B"/>
    <property type="match status" value="1"/>
</dbReference>
<dbReference type="GO" id="GO:0043842">
    <property type="term" value="F:Kdo transferase activity"/>
    <property type="evidence" value="ECO:0007669"/>
    <property type="project" value="UniProtKB-EC"/>
</dbReference>
<dbReference type="GO" id="GO:0005886">
    <property type="term" value="C:plasma membrane"/>
    <property type="evidence" value="ECO:0007669"/>
    <property type="project" value="UniProtKB-SubCell"/>
</dbReference>
<dbReference type="Pfam" id="PF04413">
    <property type="entry name" value="Glycos_transf_N"/>
    <property type="match status" value="1"/>
</dbReference>
<dbReference type="InterPro" id="IPR039901">
    <property type="entry name" value="Kdotransferase"/>
</dbReference>
<keyword evidence="11" id="KW-1185">Reference proteome</keyword>
<organism evidence="10 11">
    <name type="scientific">Duncaniella freteri</name>
    <dbReference type="NCBI Taxonomy" id="2530391"/>
    <lineage>
        <taxon>Bacteria</taxon>
        <taxon>Pseudomonadati</taxon>
        <taxon>Bacteroidota</taxon>
        <taxon>Bacteroidia</taxon>
        <taxon>Bacteroidales</taxon>
        <taxon>Muribaculaceae</taxon>
        <taxon>Duncaniella</taxon>
    </lineage>
</organism>
<feature type="domain" description="3-deoxy-D-manno-octulosonic-acid transferase N-terminal" evidence="9">
    <location>
        <begin position="53"/>
        <end position="211"/>
    </location>
</feature>
<comment type="pathway">
    <text evidence="1 8">Bacterial outer membrane biogenesis; LPS core biosynthesis.</text>
</comment>
<protein>
    <recommendedName>
        <fullName evidence="3 8">3-deoxy-D-manno-octulosonic acid transferase</fullName>
        <shortName evidence="8">Kdo transferase</shortName>
        <ecNumber evidence="2 8">2.4.99.12</ecNumber>
    </recommendedName>
    <alternativeName>
        <fullName evidence="5 8">Lipid IV(A) 3-deoxy-D-manno-octulosonic acid transferase</fullName>
    </alternativeName>
</protein>